<name>A0ACB5SFI6_9PEZI</name>
<keyword evidence="2" id="KW-1185">Reference proteome</keyword>
<gene>
    <name evidence="1" type="primary">g16</name>
    <name evidence="1" type="ORF">NpPPO83_00000016</name>
</gene>
<dbReference type="Proteomes" id="UP001165186">
    <property type="component" value="Unassembled WGS sequence"/>
</dbReference>
<comment type="caution">
    <text evidence="1">The sequence shown here is derived from an EMBL/GenBank/DDBJ whole genome shotgun (WGS) entry which is preliminary data.</text>
</comment>
<dbReference type="EMBL" id="BSXG01000084">
    <property type="protein sequence ID" value="GME38565.1"/>
    <property type="molecule type" value="Genomic_DNA"/>
</dbReference>
<reference evidence="1" key="1">
    <citation type="submission" date="2024-09" db="EMBL/GenBank/DDBJ databases">
        <title>Draft Genome Sequences of Neofusicoccum parvum.</title>
        <authorList>
            <person name="Ashida A."/>
            <person name="Camagna M."/>
            <person name="Tanaka A."/>
            <person name="Takemoto D."/>
        </authorList>
    </citation>
    <scope>NUCLEOTIDE SEQUENCE</scope>
    <source>
        <strain evidence="1">PPO83</strain>
    </source>
</reference>
<protein>
    <submittedName>
        <fullName evidence="1">Uncharacterized protein LTHEOB_4105</fullName>
    </submittedName>
</protein>
<evidence type="ECO:0000313" key="1">
    <source>
        <dbReference type="EMBL" id="GME38565.1"/>
    </source>
</evidence>
<evidence type="ECO:0000313" key="2">
    <source>
        <dbReference type="Proteomes" id="UP001165186"/>
    </source>
</evidence>
<proteinExistence type="predicted"/>
<sequence>MPPKRSTRATQPSQTTTTTTTRATRAAAPTVPAAKPSRGSSTKPPTVAPDPIEDGDTDDSDALLISTRPGRISSMAARRAREPRAAEEDYTMTGGLGAGGAGGGRNARTRGRVVPKKVVRRDEGQARALEALRRRREEAEGRGGDAVEEKEDDGEEEMRGRQQRAAVPSSSPAVPATASRVRRASSSHWHNAPPSAVKAQGTPAADTSVLALSKFRRRPRQPSLLRMMQQSDVENEEDESVDESGLTLDYSLGDFEPDHESTPLNLRKGGVEGAALGSEPRTASSRKRKLAERGREEVLVPRSSPPVVGEQEVGATPSPPRETSSERLYSEASELPPLGVADTQPEPADEPVLSDTMAPPRSTSPLSSIQVREETPPPAKRPRRAVAVRNTTADSLAAAGNAANGEEDHAADPLSSSDDDNDSADATETPVRSRNARKKTNARKPKAMSLSTATLQSLLPRRRKKPATRHAKPTAAEAFEIPSSDVEGEEASASDGEDELHRAPAAAARRRKGRAVETKRKEAAAVEAGVAAKKKRLSRTYGRRSSDKENHDADADASTYVRSGGESDGDGDEEVLETSEMRDVRRSKELEAAAKKFAEVDEWEMEFESVDLGGASASSPWR</sequence>
<organism evidence="1 2">
    <name type="scientific">Neofusicoccum parvum</name>
    <dbReference type="NCBI Taxonomy" id="310453"/>
    <lineage>
        <taxon>Eukaryota</taxon>
        <taxon>Fungi</taxon>
        <taxon>Dikarya</taxon>
        <taxon>Ascomycota</taxon>
        <taxon>Pezizomycotina</taxon>
        <taxon>Dothideomycetes</taxon>
        <taxon>Dothideomycetes incertae sedis</taxon>
        <taxon>Botryosphaeriales</taxon>
        <taxon>Botryosphaeriaceae</taxon>
        <taxon>Neofusicoccum</taxon>
    </lineage>
</organism>
<accession>A0ACB5SFI6</accession>